<evidence type="ECO:0000256" key="2">
    <source>
        <dbReference type="ARBA" id="ARBA00004922"/>
    </source>
</evidence>
<evidence type="ECO:0000256" key="12">
    <source>
        <dbReference type="ARBA" id="ARBA00048647"/>
    </source>
</evidence>
<protein>
    <recommendedName>
        <fullName evidence="9">GDP-fucose protein O-fucosyltransferase 2</fullName>
        <ecNumber evidence="3">2.4.1.221</ecNumber>
    </recommendedName>
    <alternativeName>
        <fullName evidence="10">Peptide-O-fucosyltransferase 2</fullName>
    </alternativeName>
</protein>
<evidence type="ECO:0000256" key="4">
    <source>
        <dbReference type="ARBA" id="ARBA00022679"/>
    </source>
</evidence>
<evidence type="ECO:0000256" key="3">
    <source>
        <dbReference type="ARBA" id="ARBA00012196"/>
    </source>
</evidence>
<dbReference type="GO" id="GO:0005783">
    <property type="term" value="C:endoplasmic reticulum"/>
    <property type="evidence" value="ECO:0007669"/>
    <property type="project" value="UniProtKB-SubCell"/>
</dbReference>
<keyword evidence="6" id="KW-0294">Fucose metabolism</keyword>
<dbReference type="InterPro" id="IPR045130">
    <property type="entry name" value="OFUT2-like"/>
</dbReference>
<evidence type="ECO:0000256" key="9">
    <source>
        <dbReference type="ARBA" id="ARBA00026232"/>
    </source>
</evidence>
<organism evidence="14 15">
    <name type="scientific">Trichobilharzia regenti</name>
    <name type="common">Nasal bird schistosome</name>
    <dbReference type="NCBI Taxonomy" id="157069"/>
    <lineage>
        <taxon>Eukaryota</taxon>
        <taxon>Metazoa</taxon>
        <taxon>Spiralia</taxon>
        <taxon>Lophotrochozoa</taxon>
        <taxon>Platyhelminthes</taxon>
        <taxon>Trematoda</taxon>
        <taxon>Digenea</taxon>
        <taxon>Strigeidida</taxon>
        <taxon>Schistosomatoidea</taxon>
        <taxon>Schistosomatidae</taxon>
        <taxon>Trichobilharzia</taxon>
    </lineage>
</organism>
<dbReference type="GO" id="GO:0046922">
    <property type="term" value="F:peptide-O-fucosyltransferase activity"/>
    <property type="evidence" value="ECO:0007669"/>
    <property type="project" value="UniProtKB-EC"/>
</dbReference>
<dbReference type="EC" id="2.4.1.221" evidence="3"/>
<dbReference type="Proteomes" id="UP000050795">
    <property type="component" value="Unassembled WGS sequence"/>
</dbReference>
<dbReference type="InterPro" id="IPR019378">
    <property type="entry name" value="GDP-Fuc_O-FucTrfase"/>
</dbReference>
<dbReference type="Pfam" id="PF10250">
    <property type="entry name" value="O-FucT"/>
    <property type="match status" value="1"/>
</dbReference>
<dbReference type="GO" id="GO:0006004">
    <property type="term" value="P:fucose metabolic process"/>
    <property type="evidence" value="ECO:0007669"/>
    <property type="project" value="UniProtKB-KW"/>
</dbReference>
<name>A0AA85JR45_TRIRE</name>
<reference evidence="15" key="2">
    <citation type="submission" date="2023-11" db="UniProtKB">
        <authorList>
            <consortium name="WormBaseParasite"/>
        </authorList>
    </citation>
    <scope>IDENTIFICATION</scope>
</reference>
<evidence type="ECO:0000313" key="15">
    <source>
        <dbReference type="WBParaSite" id="TREG1_31080.1"/>
    </source>
</evidence>
<evidence type="ECO:0000313" key="14">
    <source>
        <dbReference type="Proteomes" id="UP000050795"/>
    </source>
</evidence>
<evidence type="ECO:0000256" key="13">
    <source>
        <dbReference type="SAM" id="MobiDB-lite"/>
    </source>
</evidence>
<comment type="subcellular location">
    <subcellularLocation>
        <location evidence="1">Endoplasmic reticulum</location>
    </subcellularLocation>
</comment>
<sequence length="217" mass="24433">MTTAATASDSATLPTTKSSLDTFGTAQQILNALRIFNQYEEHHIYNIFLSTDSTKEELDNLKLLLYPYQVYTYEPNELEWMLYGPGGVAIIDQWICAHARYFIGTSLSTFTFRIVEERTIMGFSANTTLNCLCSNGILQLYRSNQVMHEELSATSSSLSPSSSASSSSSSFSNCEGLTEWPVIYEKEYTVSSTQSPASTEDEMHLLYNNKRRNKEEL</sequence>
<evidence type="ECO:0000256" key="5">
    <source>
        <dbReference type="ARBA" id="ARBA00022824"/>
    </source>
</evidence>
<evidence type="ECO:0000256" key="1">
    <source>
        <dbReference type="ARBA" id="ARBA00004240"/>
    </source>
</evidence>
<feature type="region of interest" description="Disordered" evidence="13">
    <location>
        <begin position="191"/>
        <end position="217"/>
    </location>
</feature>
<keyword evidence="5" id="KW-0256">Endoplasmic reticulum</keyword>
<proteinExistence type="inferred from homology"/>
<comment type="catalytic activity">
    <reaction evidence="11">
        <text>L-threonyl-[protein] + GDP-beta-L-fucose = 3-O-(alpha-L-fucosyl)-L-threonyl-[protein] + GDP + H(+)</text>
        <dbReference type="Rhea" id="RHEA:70491"/>
        <dbReference type="Rhea" id="RHEA-COMP:11060"/>
        <dbReference type="Rhea" id="RHEA-COMP:17915"/>
        <dbReference type="ChEBI" id="CHEBI:15378"/>
        <dbReference type="ChEBI" id="CHEBI:30013"/>
        <dbReference type="ChEBI" id="CHEBI:57273"/>
        <dbReference type="ChEBI" id="CHEBI:58189"/>
        <dbReference type="ChEBI" id="CHEBI:189631"/>
        <dbReference type="EC" id="2.4.1.221"/>
    </reaction>
    <physiologicalReaction direction="left-to-right" evidence="11">
        <dbReference type="Rhea" id="RHEA:70492"/>
    </physiologicalReaction>
</comment>
<keyword evidence="14" id="KW-1185">Reference proteome</keyword>
<comment type="similarity">
    <text evidence="8">Belongs to the glycosyltransferase 68 family.</text>
</comment>
<dbReference type="PANTHER" id="PTHR13398:SF0">
    <property type="entry name" value="GDP-FUCOSE PROTEIN O-FUCOSYLTRANSFERASE 2"/>
    <property type="match status" value="1"/>
</dbReference>
<evidence type="ECO:0000256" key="11">
    <source>
        <dbReference type="ARBA" id="ARBA00047273"/>
    </source>
</evidence>
<evidence type="ECO:0000256" key="8">
    <source>
        <dbReference type="ARBA" id="ARBA00025803"/>
    </source>
</evidence>
<evidence type="ECO:0000256" key="10">
    <source>
        <dbReference type="ARBA" id="ARBA00033083"/>
    </source>
</evidence>
<evidence type="ECO:0000256" key="6">
    <source>
        <dbReference type="ARBA" id="ARBA00023253"/>
    </source>
</evidence>
<keyword evidence="7" id="KW-0119">Carbohydrate metabolism</keyword>
<comment type="catalytic activity">
    <reaction evidence="12">
        <text>L-seryl-[protein] + GDP-beta-L-fucose = 3-O-(alpha-L-fucosyl)-L-seryl-[protein] + GDP + H(+)</text>
        <dbReference type="Rhea" id="RHEA:63644"/>
        <dbReference type="Rhea" id="RHEA-COMP:9863"/>
        <dbReference type="Rhea" id="RHEA-COMP:17914"/>
        <dbReference type="ChEBI" id="CHEBI:15378"/>
        <dbReference type="ChEBI" id="CHEBI:29999"/>
        <dbReference type="ChEBI" id="CHEBI:57273"/>
        <dbReference type="ChEBI" id="CHEBI:58189"/>
        <dbReference type="ChEBI" id="CHEBI:189632"/>
        <dbReference type="EC" id="2.4.1.221"/>
    </reaction>
    <physiologicalReaction direction="left-to-right" evidence="12">
        <dbReference type="Rhea" id="RHEA:63645"/>
    </physiologicalReaction>
</comment>
<comment type="pathway">
    <text evidence="2">Protein modification; protein glycosylation.</text>
</comment>
<dbReference type="AlphaFoldDB" id="A0AA85JR45"/>
<dbReference type="PANTHER" id="PTHR13398">
    <property type="entry name" value="GDP-FUCOSE PROTEIN O-FUCOSYLTRANSFERASE 2"/>
    <property type="match status" value="1"/>
</dbReference>
<evidence type="ECO:0000256" key="7">
    <source>
        <dbReference type="ARBA" id="ARBA00023277"/>
    </source>
</evidence>
<reference evidence="14" key="1">
    <citation type="submission" date="2022-06" db="EMBL/GenBank/DDBJ databases">
        <authorList>
            <person name="Berger JAMES D."/>
            <person name="Berger JAMES D."/>
        </authorList>
    </citation>
    <scope>NUCLEOTIDE SEQUENCE [LARGE SCALE GENOMIC DNA]</scope>
</reference>
<accession>A0AA85JR45</accession>
<dbReference type="WBParaSite" id="TREG1_31080.1">
    <property type="protein sequence ID" value="TREG1_31080.1"/>
    <property type="gene ID" value="TREG1_31080"/>
</dbReference>
<keyword evidence="4" id="KW-0808">Transferase</keyword>
<dbReference type="Gene3D" id="3.40.50.11350">
    <property type="match status" value="1"/>
</dbReference>